<dbReference type="RefSeq" id="WP_052221783.1">
    <property type="nucleotide sequence ID" value="NZ_LHUR01000027.1"/>
</dbReference>
<dbReference type="Proteomes" id="UP000037043">
    <property type="component" value="Unassembled WGS sequence"/>
</dbReference>
<evidence type="ECO:0000313" key="2">
    <source>
        <dbReference type="Proteomes" id="UP000037043"/>
    </source>
</evidence>
<dbReference type="STRING" id="36844.SAMN04488501_10618"/>
<dbReference type="EMBL" id="LHUR01000027">
    <property type="protein sequence ID" value="KOA19156.1"/>
    <property type="molecule type" value="Genomic_DNA"/>
</dbReference>
<comment type="caution">
    <text evidence="1">The sequence shown here is derived from an EMBL/GenBank/DDBJ whole genome shotgun (WGS) entry which is preliminary data.</text>
</comment>
<evidence type="ECO:0000313" key="1">
    <source>
        <dbReference type="EMBL" id="KOA19156.1"/>
    </source>
</evidence>
<name>A0A0L6Z859_9CLOT</name>
<dbReference type="PATRIC" id="fig|1121318.3.peg.2273"/>
<gene>
    <name evidence="1" type="ORF">CLHOM_22620</name>
</gene>
<organism evidence="1 2">
    <name type="scientific">Clostridium homopropionicum DSM 5847</name>
    <dbReference type="NCBI Taxonomy" id="1121318"/>
    <lineage>
        <taxon>Bacteria</taxon>
        <taxon>Bacillati</taxon>
        <taxon>Bacillota</taxon>
        <taxon>Clostridia</taxon>
        <taxon>Eubacteriales</taxon>
        <taxon>Clostridiaceae</taxon>
        <taxon>Clostridium</taxon>
    </lineage>
</organism>
<protein>
    <submittedName>
        <fullName evidence="1">Uncharacterized protein</fullName>
    </submittedName>
</protein>
<dbReference type="AlphaFoldDB" id="A0A0L6Z859"/>
<keyword evidence="2" id="KW-1185">Reference proteome</keyword>
<reference evidence="2" key="1">
    <citation type="submission" date="2015-08" db="EMBL/GenBank/DDBJ databases">
        <title>Genome sequence of the strict anaerobe Clostridium homopropionicum LuHBu1 (DSM 5847T).</title>
        <authorList>
            <person name="Poehlein A."/>
            <person name="Beck M."/>
            <person name="Schiel-Bengelsdorf B."/>
            <person name="Bengelsdorf F.R."/>
            <person name="Daniel R."/>
            <person name="Duerre P."/>
        </authorList>
    </citation>
    <scope>NUCLEOTIDE SEQUENCE [LARGE SCALE GENOMIC DNA]</scope>
    <source>
        <strain evidence="2">DSM 5847</strain>
    </source>
</reference>
<sequence>MDKKLKEAIKAAKGLHKKELIYMSDSLDLQIEPNYQVLANIVENLNLAIEKKFYDSIKEEEDYEEGYMLYELALLNFDEKDLISEEDIEFVGTIIKEYVDIEDPILIEDTYVFNIKLDKLQDLYERASKQVEEGKFKRGTSFE</sequence>
<accession>A0A0L6Z859</accession>
<proteinExistence type="predicted"/>